<proteinExistence type="predicted"/>
<feature type="domain" description="MobA-like NTP transferase" evidence="1">
    <location>
        <begin position="9"/>
        <end position="124"/>
    </location>
</feature>
<gene>
    <name evidence="2" type="ORF">B1B_09387</name>
</gene>
<dbReference type="InterPro" id="IPR025877">
    <property type="entry name" value="MobA-like_NTP_Trfase"/>
</dbReference>
<name>T1A3G2_9ZZZZ</name>
<evidence type="ECO:0000259" key="1">
    <source>
        <dbReference type="Pfam" id="PF12804"/>
    </source>
</evidence>
<sequence length="126" mass="13341">MNDGEGVAALLLSGGASSRFYGRPKALLPVGSRPAIRRMAEISLDEELFPVIAVAGAHSDAVLQAVQGLPVSVVEAERWREGRTASIQAGLATIPAGHDVLLWPVDHPFVEPATVLELLRARARDA</sequence>
<dbReference type="GO" id="GO:0016779">
    <property type="term" value="F:nucleotidyltransferase activity"/>
    <property type="evidence" value="ECO:0007669"/>
    <property type="project" value="UniProtKB-ARBA"/>
</dbReference>
<organism evidence="2">
    <name type="scientific">mine drainage metagenome</name>
    <dbReference type="NCBI Taxonomy" id="410659"/>
    <lineage>
        <taxon>unclassified sequences</taxon>
        <taxon>metagenomes</taxon>
        <taxon>ecological metagenomes</taxon>
    </lineage>
</organism>
<reference evidence="2" key="1">
    <citation type="submission" date="2013-08" db="EMBL/GenBank/DDBJ databases">
        <authorList>
            <person name="Mendez C."/>
            <person name="Richter M."/>
            <person name="Ferrer M."/>
            <person name="Sanchez J."/>
        </authorList>
    </citation>
    <scope>NUCLEOTIDE SEQUENCE</scope>
</reference>
<comment type="caution">
    <text evidence="2">The sequence shown here is derived from an EMBL/GenBank/DDBJ whole genome shotgun (WGS) entry which is preliminary data.</text>
</comment>
<dbReference type="AlphaFoldDB" id="T1A3G2"/>
<protein>
    <submittedName>
        <fullName evidence="2">4-diphosphocytidyl-2C-methyl-D-erythritol synthase</fullName>
    </submittedName>
</protein>
<dbReference type="Pfam" id="PF12804">
    <property type="entry name" value="NTP_transf_3"/>
    <property type="match status" value="1"/>
</dbReference>
<dbReference type="PANTHER" id="PTHR43777">
    <property type="entry name" value="MOLYBDENUM COFACTOR CYTIDYLYLTRANSFERASE"/>
    <property type="match status" value="1"/>
</dbReference>
<dbReference type="Gene3D" id="3.90.550.10">
    <property type="entry name" value="Spore Coat Polysaccharide Biosynthesis Protein SpsA, Chain A"/>
    <property type="match status" value="1"/>
</dbReference>
<dbReference type="InterPro" id="IPR029044">
    <property type="entry name" value="Nucleotide-diphossugar_trans"/>
</dbReference>
<dbReference type="PANTHER" id="PTHR43777:SF1">
    <property type="entry name" value="MOLYBDENUM COFACTOR CYTIDYLYLTRANSFERASE"/>
    <property type="match status" value="1"/>
</dbReference>
<feature type="non-terminal residue" evidence="2">
    <location>
        <position position="126"/>
    </location>
</feature>
<accession>T1A3G2</accession>
<dbReference type="SUPFAM" id="SSF53448">
    <property type="entry name" value="Nucleotide-diphospho-sugar transferases"/>
    <property type="match status" value="1"/>
</dbReference>
<evidence type="ECO:0000313" key="2">
    <source>
        <dbReference type="EMBL" id="EQD55086.1"/>
    </source>
</evidence>
<dbReference type="EMBL" id="AUZY01006201">
    <property type="protein sequence ID" value="EQD55086.1"/>
    <property type="molecule type" value="Genomic_DNA"/>
</dbReference>
<reference evidence="2" key="2">
    <citation type="journal article" date="2014" name="ISME J.">
        <title>Microbial stratification in low pH oxic and suboxic macroscopic growths along an acid mine drainage.</title>
        <authorList>
            <person name="Mendez-Garcia C."/>
            <person name="Mesa V."/>
            <person name="Sprenger R.R."/>
            <person name="Richter M."/>
            <person name="Diez M.S."/>
            <person name="Solano J."/>
            <person name="Bargiela R."/>
            <person name="Golyshina O.V."/>
            <person name="Manteca A."/>
            <person name="Ramos J.L."/>
            <person name="Gallego J.R."/>
            <person name="Llorente I."/>
            <person name="Martins Dos Santos V.A."/>
            <person name="Jensen O.N."/>
            <person name="Pelaez A.I."/>
            <person name="Sanchez J."/>
            <person name="Ferrer M."/>
        </authorList>
    </citation>
    <scope>NUCLEOTIDE SEQUENCE</scope>
</reference>